<evidence type="ECO:0000313" key="5">
    <source>
        <dbReference type="EMBL" id="KAK0614972.1"/>
    </source>
</evidence>
<comment type="subunit">
    <text evidence="1">Homodimer.</text>
</comment>
<evidence type="ECO:0000256" key="1">
    <source>
        <dbReference type="ARBA" id="ARBA00011738"/>
    </source>
</evidence>
<dbReference type="EMBL" id="JAULSR010000007">
    <property type="protein sequence ID" value="KAK0614972.1"/>
    <property type="molecule type" value="Genomic_DNA"/>
</dbReference>
<dbReference type="Gene3D" id="2.60.120.480">
    <property type="entry name" value="Ureidoglycolate hydrolase"/>
    <property type="match status" value="1"/>
</dbReference>
<keyword evidence="5" id="KW-0378">Hydrolase</keyword>
<protein>
    <submittedName>
        <fullName evidence="5">Ureidoglycolate hydrolase</fullName>
    </submittedName>
</protein>
<dbReference type="CDD" id="cd20298">
    <property type="entry name" value="cupin_UAH"/>
    <property type="match status" value="1"/>
</dbReference>
<dbReference type="InterPro" id="IPR011051">
    <property type="entry name" value="RmlC_Cupin_sf"/>
</dbReference>
<dbReference type="SUPFAM" id="SSF51182">
    <property type="entry name" value="RmlC-like cupins"/>
    <property type="match status" value="1"/>
</dbReference>
<reference evidence="5" key="1">
    <citation type="submission" date="2023-06" db="EMBL/GenBank/DDBJ databases">
        <title>Genome-scale phylogeny and comparative genomics of the fungal order Sordariales.</title>
        <authorList>
            <consortium name="Lawrence Berkeley National Laboratory"/>
            <person name="Hensen N."/>
            <person name="Bonometti L."/>
            <person name="Westerberg I."/>
            <person name="Brannstrom I.O."/>
            <person name="Guillou S."/>
            <person name="Cros-Aarteil S."/>
            <person name="Calhoun S."/>
            <person name="Haridas S."/>
            <person name="Kuo A."/>
            <person name="Mondo S."/>
            <person name="Pangilinan J."/>
            <person name="Riley R."/>
            <person name="LaButti K."/>
            <person name="Andreopoulos B."/>
            <person name="Lipzen A."/>
            <person name="Chen C."/>
            <person name="Yanf M."/>
            <person name="Daum C."/>
            <person name="Ng V."/>
            <person name="Clum A."/>
            <person name="Steindorff A."/>
            <person name="Ohm R."/>
            <person name="Martin F."/>
            <person name="Silar P."/>
            <person name="Natvig D."/>
            <person name="Lalanne C."/>
            <person name="Gautier V."/>
            <person name="Ament-velasquez S.L."/>
            <person name="Kruys A."/>
            <person name="Hutchinson M.I."/>
            <person name="Powell A.J."/>
            <person name="Barry K."/>
            <person name="Miller A.N."/>
            <person name="Grigoriev I.V."/>
            <person name="Debuchy R."/>
            <person name="Gladieux P."/>
            <person name="Thoren M.H."/>
            <person name="Johannesson H."/>
        </authorList>
    </citation>
    <scope>NUCLEOTIDE SEQUENCE</scope>
    <source>
        <strain evidence="5">SMH3391-2</strain>
    </source>
</reference>
<dbReference type="AlphaFoldDB" id="A0AA39WGJ0"/>
<dbReference type="Pfam" id="PF04115">
    <property type="entry name" value="Ureidogly_lyase"/>
    <property type="match status" value="1"/>
</dbReference>
<dbReference type="PANTHER" id="PTHR21221">
    <property type="entry name" value="UREIDOGLYCOLATE HYDROLASE"/>
    <property type="match status" value="1"/>
</dbReference>
<dbReference type="PANTHER" id="PTHR21221:SF1">
    <property type="entry name" value="UREIDOGLYCOLATE LYASE"/>
    <property type="match status" value="1"/>
</dbReference>
<sequence>MAKRVTVQLEGRSILIDAVPLSREAFAPFGDVVENPRQDLHPSVAATATATHTKLPFDAIVANQGTAIKYPHVTRMENYYDQAPSGRPGVAVMNMFVCAARSLLRASHSLEDDMDNMDNMDMDMDMFPVAVLERHPFTAQTFIPLTADPTKHFLVVVAPSLPSNADPELLLLPVPNSRPADSAVKRPLPGQGLPDVHRLRAFVATTEQAVTYGAGTWHAPMVALGSAGTAVDFLVVQFANEVAVEDSLRQLSSPNSMASALESTDARNKLEDLSGVKIRPGENPYDALINACSGRPAEIQSLYSTHRVTRNSQQRDKFLSPDFKELIIDPFLLRLERPEIEPGFQDPRYCLVFWARPPEHIIKLASHLQGLLKKASPDIWLMPPQRMHMTALELAHSLTPPEIDALTTAIRPALTDITNLTYSNRARLVKPFISYDLSAFAVSFLPAAGEPVTSPPPVPPHPGHIAHPGLPDGSGGTSATDVYSYHHLRRDVFNLAKAAGVEVASRYVVPSAHITLGRYLGQDDHDTVEKRERWVKAIDQVNKWLEDEVWDMGREPVEGTEKWIGEWIVGQERGLDARSGQLWYGGGRTIMMGEGF</sequence>
<dbReference type="GO" id="GO:0004848">
    <property type="term" value="F:ureidoglycolate hydrolase activity"/>
    <property type="evidence" value="ECO:0007669"/>
    <property type="project" value="InterPro"/>
</dbReference>
<dbReference type="InterPro" id="IPR024060">
    <property type="entry name" value="Ureidoglycolate_lyase_dom_sf"/>
</dbReference>
<organism evidence="5 6">
    <name type="scientific">Bombardia bombarda</name>
    <dbReference type="NCBI Taxonomy" id="252184"/>
    <lineage>
        <taxon>Eukaryota</taxon>
        <taxon>Fungi</taxon>
        <taxon>Dikarya</taxon>
        <taxon>Ascomycota</taxon>
        <taxon>Pezizomycotina</taxon>
        <taxon>Sordariomycetes</taxon>
        <taxon>Sordariomycetidae</taxon>
        <taxon>Sordariales</taxon>
        <taxon>Lasiosphaeriaceae</taxon>
        <taxon>Bombardia</taxon>
    </lineage>
</organism>
<accession>A0AA39WGJ0</accession>
<dbReference type="GO" id="GO:0050385">
    <property type="term" value="F:ureidoglycolate lyase activity"/>
    <property type="evidence" value="ECO:0007669"/>
    <property type="project" value="UniProtKB-EC"/>
</dbReference>
<dbReference type="InterPro" id="IPR007247">
    <property type="entry name" value="Ureidogly_lyase"/>
</dbReference>
<name>A0AA39WGJ0_9PEZI</name>
<proteinExistence type="predicted"/>
<dbReference type="InterPro" id="IPR009097">
    <property type="entry name" value="Cyclic_Pdiesterase"/>
</dbReference>
<evidence type="ECO:0000256" key="4">
    <source>
        <dbReference type="ARBA" id="ARBA00047684"/>
    </source>
</evidence>
<keyword evidence="2" id="KW-0659">Purine metabolism</keyword>
<gene>
    <name evidence="5" type="ORF">B0T17DRAFT_610044</name>
</gene>
<evidence type="ECO:0000313" key="6">
    <source>
        <dbReference type="Proteomes" id="UP001174934"/>
    </source>
</evidence>
<dbReference type="GO" id="GO:0006144">
    <property type="term" value="P:purine nucleobase metabolic process"/>
    <property type="evidence" value="ECO:0007669"/>
    <property type="project" value="UniProtKB-KW"/>
</dbReference>
<dbReference type="SUPFAM" id="SSF55144">
    <property type="entry name" value="LigT-like"/>
    <property type="match status" value="1"/>
</dbReference>
<dbReference type="GO" id="GO:0000256">
    <property type="term" value="P:allantoin catabolic process"/>
    <property type="evidence" value="ECO:0007669"/>
    <property type="project" value="InterPro"/>
</dbReference>
<dbReference type="InterPro" id="IPR047233">
    <property type="entry name" value="UAH_cupin"/>
</dbReference>
<dbReference type="Proteomes" id="UP001174934">
    <property type="component" value="Unassembled WGS sequence"/>
</dbReference>
<keyword evidence="3" id="KW-0456">Lyase</keyword>
<comment type="caution">
    <text evidence="5">The sequence shown here is derived from an EMBL/GenBank/DDBJ whole genome shotgun (WGS) entry which is preliminary data.</text>
</comment>
<keyword evidence="6" id="KW-1185">Reference proteome</keyword>
<evidence type="ECO:0000256" key="3">
    <source>
        <dbReference type="ARBA" id="ARBA00023239"/>
    </source>
</evidence>
<evidence type="ECO:0000256" key="2">
    <source>
        <dbReference type="ARBA" id="ARBA00022631"/>
    </source>
</evidence>
<comment type="catalytic activity">
    <reaction evidence="4">
        <text>(S)-ureidoglycolate = urea + glyoxylate</text>
        <dbReference type="Rhea" id="RHEA:11304"/>
        <dbReference type="ChEBI" id="CHEBI:16199"/>
        <dbReference type="ChEBI" id="CHEBI:36655"/>
        <dbReference type="ChEBI" id="CHEBI:57296"/>
        <dbReference type="EC" id="4.3.2.3"/>
    </reaction>
</comment>